<organism evidence="1 2">
    <name type="scientific">Xylaria curta</name>
    <dbReference type="NCBI Taxonomy" id="42375"/>
    <lineage>
        <taxon>Eukaryota</taxon>
        <taxon>Fungi</taxon>
        <taxon>Dikarya</taxon>
        <taxon>Ascomycota</taxon>
        <taxon>Pezizomycotina</taxon>
        <taxon>Sordariomycetes</taxon>
        <taxon>Xylariomycetidae</taxon>
        <taxon>Xylariales</taxon>
        <taxon>Xylariaceae</taxon>
        <taxon>Xylaria</taxon>
    </lineage>
</organism>
<dbReference type="Proteomes" id="UP001143856">
    <property type="component" value="Unassembled WGS sequence"/>
</dbReference>
<comment type="caution">
    <text evidence="1">The sequence shown here is derived from an EMBL/GenBank/DDBJ whole genome shotgun (WGS) entry which is preliminary data.</text>
</comment>
<dbReference type="EMBL" id="JAPDGR010000013">
    <property type="protein sequence ID" value="KAJ2998892.1"/>
    <property type="molecule type" value="Genomic_DNA"/>
</dbReference>
<evidence type="ECO:0000313" key="2">
    <source>
        <dbReference type="Proteomes" id="UP001143856"/>
    </source>
</evidence>
<evidence type="ECO:0000313" key="1">
    <source>
        <dbReference type="EMBL" id="KAJ2998892.1"/>
    </source>
</evidence>
<protein>
    <submittedName>
        <fullName evidence="1">Uncharacterized protein</fullName>
    </submittedName>
</protein>
<proteinExistence type="predicted"/>
<reference evidence="1" key="1">
    <citation type="submission" date="2022-10" db="EMBL/GenBank/DDBJ databases">
        <title>Genome Sequence of Xylaria curta.</title>
        <authorList>
            <person name="Buettner E."/>
        </authorList>
    </citation>
    <scope>NUCLEOTIDE SEQUENCE</scope>
    <source>
        <strain evidence="1">Babe10</strain>
    </source>
</reference>
<keyword evidence="2" id="KW-1185">Reference proteome</keyword>
<sequence length="430" mass="48381">MELYIDWQNVSASERADLLATRPGVDPPDGIVPNFANPPTRNDIGISIVTLFFLLVVVTGSLRLYARVFVVRVLKLEDCLGFAAYVCPHSIPYIGLNVVLIHIIRTIGFLVDGWNIPLGSSLQWSMYLWIFRLIYALVMLFAKTAILLEWKNLFVPKGTRNWFFWATMTMLVINIITYSVAIILTCLRCKPVWKRWEPWVDGYCSDQKSTDVATTFINLALDVVILLLPQPIIWKLNMTWQRRIGVSLIFSVGLFVVTCAIGRVHTNLVLDYYGNTTRDGAVNLIWGYGEATFVMVVFAAPGIPKAFSKHSFLGGVVTTLRSWIRLDDGTRDNSDGSNDAKGHHWVQTIGGSGGKERKPTETELDLMETRNDDGSEAGFNHTHAEEVKDRTLGKNIWKTTIFEAREDPASKTTTDQIVGRQHPWVNSNKG</sequence>
<gene>
    <name evidence="1" type="ORF">NUW58_g174</name>
</gene>
<accession>A0ACC1PRZ8</accession>
<name>A0ACC1PRZ8_9PEZI</name>